<proteinExistence type="predicted"/>
<evidence type="ECO:0000313" key="2">
    <source>
        <dbReference type="EMBL" id="TEB11111.1"/>
    </source>
</evidence>
<keyword evidence="3" id="KW-1185">Reference proteome</keyword>
<reference evidence="2 3" key="1">
    <citation type="journal article" date="2019" name="Nat. Ecol. Evol.">
        <title>Megaphylogeny resolves global patterns of mushroom evolution.</title>
        <authorList>
            <person name="Varga T."/>
            <person name="Krizsan K."/>
            <person name="Foldi C."/>
            <person name="Dima B."/>
            <person name="Sanchez-Garcia M."/>
            <person name="Sanchez-Ramirez S."/>
            <person name="Szollosi G.J."/>
            <person name="Szarkandi J.G."/>
            <person name="Papp V."/>
            <person name="Albert L."/>
            <person name="Andreopoulos W."/>
            <person name="Angelini C."/>
            <person name="Antonin V."/>
            <person name="Barry K.W."/>
            <person name="Bougher N.L."/>
            <person name="Buchanan P."/>
            <person name="Buyck B."/>
            <person name="Bense V."/>
            <person name="Catcheside P."/>
            <person name="Chovatia M."/>
            <person name="Cooper J."/>
            <person name="Damon W."/>
            <person name="Desjardin D."/>
            <person name="Finy P."/>
            <person name="Geml J."/>
            <person name="Haridas S."/>
            <person name="Hughes K."/>
            <person name="Justo A."/>
            <person name="Karasinski D."/>
            <person name="Kautmanova I."/>
            <person name="Kiss B."/>
            <person name="Kocsube S."/>
            <person name="Kotiranta H."/>
            <person name="LaButti K.M."/>
            <person name="Lechner B.E."/>
            <person name="Liimatainen K."/>
            <person name="Lipzen A."/>
            <person name="Lukacs Z."/>
            <person name="Mihaltcheva S."/>
            <person name="Morgado L.N."/>
            <person name="Niskanen T."/>
            <person name="Noordeloos M.E."/>
            <person name="Ohm R.A."/>
            <person name="Ortiz-Santana B."/>
            <person name="Ovrebo C."/>
            <person name="Racz N."/>
            <person name="Riley R."/>
            <person name="Savchenko A."/>
            <person name="Shiryaev A."/>
            <person name="Soop K."/>
            <person name="Spirin V."/>
            <person name="Szebenyi C."/>
            <person name="Tomsovsky M."/>
            <person name="Tulloss R.E."/>
            <person name="Uehling J."/>
            <person name="Grigoriev I.V."/>
            <person name="Vagvolgyi C."/>
            <person name="Papp T."/>
            <person name="Martin F.M."/>
            <person name="Miettinen O."/>
            <person name="Hibbett D.S."/>
            <person name="Nagy L.G."/>
        </authorList>
    </citation>
    <scope>NUCLEOTIDE SEQUENCE [LARGE SCALE GENOMIC DNA]</scope>
    <source>
        <strain evidence="2 3">FP101781</strain>
    </source>
</reference>
<protein>
    <submittedName>
        <fullName evidence="2">Uncharacterized protein</fullName>
    </submittedName>
</protein>
<comment type="caution">
    <text evidence="2">The sequence shown here is derived from an EMBL/GenBank/DDBJ whole genome shotgun (WGS) entry which is preliminary data.</text>
</comment>
<evidence type="ECO:0000313" key="3">
    <source>
        <dbReference type="Proteomes" id="UP000298030"/>
    </source>
</evidence>
<sequence>MLAQTNDCLFDAGRGDLSKALERQAPRSYVSPHTVPLQAYAVPPTTLRPIQMERDNMLQAPTFSKARFPRASLTNKFEIRESQNADSKKKWARAAGDPWEIELGEGLGWGVIIASKALIEIEAGCGMRQGSMVLKAGYLSLKVLHEVHRNHRTGVVRAAAAGMGKQEGPATERSTARLEFKRSEATRRASAGWAFGTAPLEVQTRTLDIRARRIETEKIKGLDVRGKSGIVQDHCYERANTEVRGRSFSRRQGADEVGGANLVENAAALVEKLQVGEEVSRGLNDTRGDSAGESGGIG</sequence>
<organism evidence="2 3">
    <name type="scientific">Coprinellus micaceus</name>
    <name type="common">Glistening ink-cap mushroom</name>
    <name type="synonym">Coprinus micaceus</name>
    <dbReference type="NCBI Taxonomy" id="71717"/>
    <lineage>
        <taxon>Eukaryota</taxon>
        <taxon>Fungi</taxon>
        <taxon>Dikarya</taxon>
        <taxon>Basidiomycota</taxon>
        <taxon>Agaricomycotina</taxon>
        <taxon>Agaricomycetes</taxon>
        <taxon>Agaricomycetidae</taxon>
        <taxon>Agaricales</taxon>
        <taxon>Agaricineae</taxon>
        <taxon>Psathyrellaceae</taxon>
        <taxon>Coprinellus</taxon>
    </lineage>
</organism>
<feature type="compositionally biased region" description="Basic and acidic residues" evidence="1">
    <location>
        <begin position="279"/>
        <end position="290"/>
    </location>
</feature>
<name>A0A4Y7RQJ7_COPMI</name>
<dbReference type="EMBL" id="QPFP01000454">
    <property type="protein sequence ID" value="TEB11111.1"/>
    <property type="molecule type" value="Genomic_DNA"/>
</dbReference>
<gene>
    <name evidence="2" type="ORF">FA13DRAFT_1722124</name>
</gene>
<evidence type="ECO:0000256" key="1">
    <source>
        <dbReference type="SAM" id="MobiDB-lite"/>
    </source>
</evidence>
<dbReference type="AlphaFoldDB" id="A0A4Y7RQJ7"/>
<feature type="region of interest" description="Disordered" evidence="1">
    <location>
        <begin position="279"/>
        <end position="298"/>
    </location>
</feature>
<accession>A0A4Y7RQJ7</accession>
<dbReference type="Proteomes" id="UP000298030">
    <property type="component" value="Unassembled WGS sequence"/>
</dbReference>